<sequence length="1131" mass="123044">SPDVEQDYVIGHGNFSQVAREPVRQMPRAIFDDSSSASAASLSWRPNLPSRLSSLMSDWTMVLRYQDVQHFMVTVGSTGKTFSKFALFALTDASKCEIVPVAPLRHSPKLFLQLAGVIFCALLGLVLAAWLAERALRPPTPEQRRARAKEQMEKVAQRAEELLAQEPPDYDAPELVPRMQSRLESGAPRGTARLGSWAAARALRLFQIEVIGITLGLFELTFVGTMAYYHPPLTDVISGSLKMETDPEYLKLIAANIGAVIMPWMIYFQQSAVVARRLCESEAGRAMEGAKRVLLEARGSLKDESKLPADRLVSPTGALDDEQRGLCGGQQRHVVRQLPADQTRAAEVTSVLVATSVLAEGIDVPSCSLVLCFDLARTPLEHLQMRGRARAADSELTVLVPETSAGGLAGDAELLAAFKEYEERVIKVLKGWQCRAAPPVVIPESDEDNLVVPSTGARLPIERAKRHLHCSVYGWFDMSADDNLDFCKPGFRDSVEKYGYSMFQVLHVPGQGFRCRLELPPVGCCSLTLDEQRRRAAGLGLGGSPCPVCKDLLGVVEGPFTSKKDKAKDAAALVGCRVLHQIGILDDNLLVSGRKAYQALIRAASGGGSASSGRRKRSDDAVALRRKETLVRKLPRCLRCPPSWENGRFTSDASAVQPMSLVVHRLTVGDAAAGRGLAILLPEQVPQGVLQFLLWPPGSAQPLTARVAAVRKELKISTREQLQELKDWTQLMLDLSRVVQTCPLHPMFSSQPLLRFLDRAGHWLPPESNLAENEEESKESVSSASFWLLAPLAAGEAEGDELLDWSFLRWGLKVLRDFLSFSSQAVDGAGRWPLLHDALDSGPALSLQDCVILCKAQAKSNRGAGVHQLFSELTLISPEPESGLRDKVDLQGVKVSRELVNATQPGGGGSLRSGSRMPVRRVDLGSERGWELMPVELGQFRLLTLLPSLLWRLEFAALMHELQAHPTGLLSSTSSPSALGEALTHSQVLSLPFQMPSDLPFSYERLEYLGDAVLKLLASTHAVSVLPAATPEELSTAAQWLQTNKWLRQAGKAALDLPSCLLLHQFRPKVSLAELRVQQVPQKVAADAVEAVLGAVFRCTARAAASAGEAAVGGTMLDVFVVVVVVVVVVV</sequence>
<evidence type="ECO:0008006" key="11">
    <source>
        <dbReference type="Google" id="ProtNLM"/>
    </source>
</evidence>
<dbReference type="Pfam" id="PF00636">
    <property type="entry name" value="Ribonuclease_3"/>
    <property type="match status" value="1"/>
</dbReference>
<dbReference type="PANTHER" id="PTHR14950">
    <property type="entry name" value="DICER-RELATED"/>
    <property type="match status" value="1"/>
</dbReference>
<dbReference type="InterPro" id="IPR036389">
    <property type="entry name" value="RNase_III_sf"/>
</dbReference>
<dbReference type="SMART" id="SM00535">
    <property type="entry name" value="RIBOc"/>
    <property type="match status" value="1"/>
</dbReference>
<evidence type="ECO:0000256" key="2">
    <source>
        <dbReference type="ARBA" id="ARBA00022692"/>
    </source>
</evidence>
<comment type="caution">
    <text evidence="9">The sequence shown here is derived from an EMBL/GenBank/DDBJ whole genome shotgun (WGS) entry which is preliminary data.</text>
</comment>
<evidence type="ECO:0000256" key="6">
    <source>
        <dbReference type="SAM" id="Phobius"/>
    </source>
</evidence>
<evidence type="ECO:0000256" key="1">
    <source>
        <dbReference type="ARBA" id="ARBA00004141"/>
    </source>
</evidence>
<evidence type="ECO:0000313" key="9">
    <source>
        <dbReference type="EMBL" id="CAE8678406.1"/>
    </source>
</evidence>
<dbReference type="AlphaFoldDB" id="A0A813JJU2"/>
<proteinExistence type="predicted"/>
<dbReference type="SUPFAM" id="SSF69065">
    <property type="entry name" value="RNase III domain-like"/>
    <property type="match status" value="1"/>
</dbReference>
<dbReference type="InterPro" id="IPR000999">
    <property type="entry name" value="RNase_III_dom"/>
</dbReference>
<dbReference type="SUPFAM" id="SSF52540">
    <property type="entry name" value="P-loop containing nucleoside triphosphate hydrolases"/>
    <property type="match status" value="1"/>
</dbReference>
<dbReference type="SMART" id="SM00490">
    <property type="entry name" value="HELICc"/>
    <property type="match status" value="1"/>
</dbReference>
<evidence type="ECO:0000256" key="4">
    <source>
        <dbReference type="ARBA" id="ARBA00022989"/>
    </source>
</evidence>
<dbReference type="Gene3D" id="1.10.1520.10">
    <property type="entry name" value="Ribonuclease III domain"/>
    <property type="match status" value="1"/>
</dbReference>
<dbReference type="Pfam" id="PF00271">
    <property type="entry name" value="Helicase_C"/>
    <property type="match status" value="1"/>
</dbReference>
<dbReference type="CDD" id="cd00593">
    <property type="entry name" value="RIBOc"/>
    <property type="match status" value="1"/>
</dbReference>
<gene>
    <name evidence="9" type="ORF">PGLA2088_LOCUS20786</name>
</gene>
<reference evidence="9" key="1">
    <citation type="submission" date="2021-02" db="EMBL/GenBank/DDBJ databases">
        <authorList>
            <person name="Dougan E. K."/>
            <person name="Rhodes N."/>
            <person name="Thang M."/>
            <person name="Chan C."/>
        </authorList>
    </citation>
    <scope>NUCLEOTIDE SEQUENCE</scope>
</reference>
<dbReference type="Gene3D" id="3.40.50.300">
    <property type="entry name" value="P-loop containing nucleotide triphosphate hydrolases"/>
    <property type="match status" value="1"/>
</dbReference>
<feature type="non-terminal residue" evidence="9">
    <location>
        <position position="1131"/>
    </location>
</feature>
<feature type="transmembrane region" description="Helical" evidence="6">
    <location>
        <begin position="110"/>
        <end position="132"/>
    </location>
</feature>
<dbReference type="GO" id="GO:0031047">
    <property type="term" value="P:regulatory ncRNA-mediated gene silencing"/>
    <property type="evidence" value="ECO:0007669"/>
    <property type="project" value="UniProtKB-ARBA"/>
</dbReference>
<name>A0A813JJU2_POLGL</name>
<dbReference type="PROSITE" id="PS00517">
    <property type="entry name" value="RNASE_3_1"/>
    <property type="match status" value="1"/>
</dbReference>
<feature type="transmembrane region" description="Helical" evidence="6">
    <location>
        <begin position="1110"/>
        <end position="1130"/>
    </location>
</feature>
<evidence type="ECO:0000256" key="5">
    <source>
        <dbReference type="ARBA" id="ARBA00023136"/>
    </source>
</evidence>
<feature type="domain" description="Helicase C-terminal" evidence="8">
    <location>
        <begin position="256"/>
        <end position="437"/>
    </location>
</feature>
<dbReference type="InterPro" id="IPR038248">
    <property type="entry name" value="Dicer_dimer_sf"/>
</dbReference>
<dbReference type="PROSITE" id="PS51194">
    <property type="entry name" value="HELICASE_CTER"/>
    <property type="match status" value="1"/>
</dbReference>
<accession>A0A813JJU2</accession>
<dbReference type="GO" id="GO:0004525">
    <property type="term" value="F:ribonuclease III activity"/>
    <property type="evidence" value="ECO:0007669"/>
    <property type="project" value="InterPro"/>
</dbReference>
<dbReference type="Gene3D" id="3.30.160.380">
    <property type="entry name" value="Dicer dimerisation domain"/>
    <property type="match status" value="1"/>
</dbReference>
<keyword evidence="3" id="KW-0378">Hydrolase</keyword>
<feature type="domain" description="RNase III" evidence="7">
    <location>
        <begin position="955"/>
        <end position="1101"/>
    </location>
</feature>
<dbReference type="PROSITE" id="PS50142">
    <property type="entry name" value="RNASE_3_2"/>
    <property type="match status" value="1"/>
</dbReference>
<dbReference type="GO" id="GO:0016020">
    <property type="term" value="C:membrane"/>
    <property type="evidence" value="ECO:0007669"/>
    <property type="project" value="UniProtKB-SubCell"/>
</dbReference>
<keyword evidence="4 6" id="KW-1133">Transmembrane helix</keyword>
<dbReference type="GO" id="GO:0006396">
    <property type="term" value="P:RNA processing"/>
    <property type="evidence" value="ECO:0007669"/>
    <property type="project" value="InterPro"/>
</dbReference>
<dbReference type="InterPro" id="IPR001650">
    <property type="entry name" value="Helicase_C-like"/>
</dbReference>
<dbReference type="EMBL" id="CAJNNW010025685">
    <property type="protein sequence ID" value="CAE8678406.1"/>
    <property type="molecule type" value="Genomic_DNA"/>
</dbReference>
<comment type="subcellular location">
    <subcellularLocation>
        <location evidence="1">Membrane</location>
        <topology evidence="1">Multi-pass membrane protein</topology>
    </subcellularLocation>
</comment>
<protein>
    <recommendedName>
        <fullName evidence="11">Dicer-like protein 1</fullName>
    </recommendedName>
</protein>
<dbReference type="Proteomes" id="UP000626109">
    <property type="component" value="Unassembled WGS sequence"/>
</dbReference>
<dbReference type="Pfam" id="PF01566">
    <property type="entry name" value="Nramp"/>
    <property type="match status" value="1"/>
</dbReference>
<feature type="non-terminal residue" evidence="9">
    <location>
        <position position="1"/>
    </location>
</feature>
<dbReference type="InterPro" id="IPR001046">
    <property type="entry name" value="NRAMP_fam"/>
</dbReference>
<evidence type="ECO:0000256" key="3">
    <source>
        <dbReference type="ARBA" id="ARBA00022801"/>
    </source>
</evidence>
<keyword evidence="5 6" id="KW-0472">Membrane</keyword>
<evidence type="ECO:0000259" key="8">
    <source>
        <dbReference type="PROSITE" id="PS51194"/>
    </source>
</evidence>
<dbReference type="GO" id="GO:0046873">
    <property type="term" value="F:metal ion transmembrane transporter activity"/>
    <property type="evidence" value="ECO:0007669"/>
    <property type="project" value="InterPro"/>
</dbReference>
<keyword evidence="2 6" id="KW-0812">Transmembrane</keyword>
<dbReference type="InterPro" id="IPR027417">
    <property type="entry name" value="P-loop_NTPase"/>
</dbReference>
<evidence type="ECO:0000313" key="10">
    <source>
        <dbReference type="Proteomes" id="UP000626109"/>
    </source>
</evidence>
<evidence type="ECO:0000259" key="7">
    <source>
        <dbReference type="PROSITE" id="PS50142"/>
    </source>
</evidence>
<organism evidence="9 10">
    <name type="scientific">Polarella glacialis</name>
    <name type="common">Dinoflagellate</name>
    <dbReference type="NCBI Taxonomy" id="89957"/>
    <lineage>
        <taxon>Eukaryota</taxon>
        <taxon>Sar</taxon>
        <taxon>Alveolata</taxon>
        <taxon>Dinophyceae</taxon>
        <taxon>Suessiales</taxon>
        <taxon>Suessiaceae</taxon>
        <taxon>Polarella</taxon>
    </lineage>
</organism>